<dbReference type="GO" id="GO:0016592">
    <property type="term" value="C:mediator complex"/>
    <property type="evidence" value="ECO:0007669"/>
    <property type="project" value="UniProtKB-UniRule"/>
</dbReference>
<keyword evidence="13" id="KW-1185">Reference proteome</keyword>
<feature type="compositionally biased region" description="Acidic residues" evidence="10">
    <location>
        <begin position="1169"/>
        <end position="1180"/>
    </location>
</feature>
<keyword evidence="5 9" id="KW-0010">Activator</keyword>
<evidence type="ECO:0000313" key="13">
    <source>
        <dbReference type="Proteomes" id="UP000053758"/>
    </source>
</evidence>
<evidence type="ECO:0000313" key="12">
    <source>
        <dbReference type="EMBL" id="GAK67807.1"/>
    </source>
</evidence>
<name>A0A081CMB1_PSEA2</name>
<evidence type="ECO:0000259" key="11">
    <source>
        <dbReference type="Pfam" id="PF08638"/>
    </source>
</evidence>
<feature type="region of interest" description="Disordered" evidence="10">
    <location>
        <begin position="1154"/>
        <end position="1195"/>
    </location>
</feature>
<dbReference type="PANTHER" id="PTHR12809:SF2">
    <property type="entry name" value="MEDIATOR OF RNA POLYMERASE II TRANSCRIPTION SUBUNIT 14"/>
    <property type="match status" value="1"/>
</dbReference>
<accession>A0A081CMB1</accession>
<feature type="region of interest" description="Disordered" evidence="10">
    <location>
        <begin position="190"/>
        <end position="286"/>
    </location>
</feature>
<evidence type="ECO:0000256" key="9">
    <source>
        <dbReference type="RuleBase" id="RU365082"/>
    </source>
</evidence>
<dbReference type="InterPro" id="IPR055122">
    <property type="entry name" value="Med14_N"/>
</dbReference>
<feature type="compositionally biased region" description="Low complexity" evidence="10">
    <location>
        <begin position="1181"/>
        <end position="1194"/>
    </location>
</feature>
<evidence type="ECO:0000256" key="7">
    <source>
        <dbReference type="ARBA" id="ARBA00023242"/>
    </source>
</evidence>
<feature type="region of interest" description="Disordered" evidence="10">
    <location>
        <begin position="123"/>
        <end position="152"/>
    </location>
</feature>
<feature type="region of interest" description="Disordered" evidence="10">
    <location>
        <begin position="591"/>
        <end position="641"/>
    </location>
</feature>
<feature type="compositionally biased region" description="Basic and acidic residues" evidence="10">
    <location>
        <begin position="256"/>
        <end position="266"/>
    </location>
</feature>
<feature type="compositionally biased region" description="Polar residues" evidence="10">
    <location>
        <begin position="195"/>
        <end position="225"/>
    </location>
</feature>
<dbReference type="GO" id="GO:0003712">
    <property type="term" value="F:transcription coregulator activity"/>
    <property type="evidence" value="ECO:0007669"/>
    <property type="project" value="UniProtKB-UniRule"/>
</dbReference>
<protein>
    <recommendedName>
        <fullName evidence="3 9">Mediator of RNA polymerase II transcription subunit 14</fullName>
    </recommendedName>
    <alternativeName>
        <fullName evidence="8 9">Mediator complex subunit 14</fullName>
    </alternativeName>
</protein>
<evidence type="ECO:0000256" key="3">
    <source>
        <dbReference type="ARBA" id="ARBA00019619"/>
    </source>
</evidence>
<comment type="similarity">
    <text evidence="2 9">Belongs to the Mediator complex subunit 14 family.</text>
</comment>
<dbReference type="Pfam" id="PF08638">
    <property type="entry name" value="Med14"/>
    <property type="match status" value="1"/>
</dbReference>
<dbReference type="RefSeq" id="XP_014654019.1">
    <property type="nucleotide sequence ID" value="XM_014798533.1"/>
</dbReference>
<feature type="compositionally biased region" description="Basic and acidic residues" evidence="10">
    <location>
        <begin position="610"/>
        <end position="619"/>
    </location>
</feature>
<evidence type="ECO:0000256" key="10">
    <source>
        <dbReference type="SAM" id="MobiDB-lite"/>
    </source>
</evidence>
<dbReference type="HOGENOM" id="CLU_246884_0_0_1"/>
<feature type="domain" description="Mediator complex subunit MED14 N-terminal" evidence="11">
    <location>
        <begin position="309"/>
        <end position="496"/>
    </location>
</feature>
<evidence type="ECO:0000256" key="2">
    <source>
        <dbReference type="ARBA" id="ARBA00007813"/>
    </source>
</evidence>
<evidence type="ECO:0000256" key="8">
    <source>
        <dbReference type="ARBA" id="ARBA00032007"/>
    </source>
</evidence>
<evidence type="ECO:0000256" key="6">
    <source>
        <dbReference type="ARBA" id="ARBA00023163"/>
    </source>
</evidence>
<dbReference type="PANTHER" id="PTHR12809">
    <property type="entry name" value="MEDIATOR COMPLEX SUBUNIT"/>
    <property type="match status" value="1"/>
</dbReference>
<feature type="region of interest" description="Disordered" evidence="10">
    <location>
        <begin position="56"/>
        <end position="84"/>
    </location>
</feature>
<proteinExistence type="inferred from homology"/>
<evidence type="ECO:0000256" key="4">
    <source>
        <dbReference type="ARBA" id="ARBA00023015"/>
    </source>
</evidence>
<dbReference type="GO" id="GO:0070847">
    <property type="term" value="C:core mediator complex"/>
    <property type="evidence" value="ECO:0007669"/>
    <property type="project" value="TreeGrafter"/>
</dbReference>
<keyword evidence="6 9" id="KW-0804">Transcription</keyword>
<sequence length="1657" mass="179976">MHAALAGSGRGGSGVGDADLCRHAVGTSFLHFQSHSPGWPSVSPRYGHSQDVRAGLAKNSSRSALNDMETELEPPATEAPQDRSVGAAAEQLSLSLCDPVGRCVLQLVAAVLILIIGSTPASDTPALHPTNSARSSPNDEARRPVSPPPPCLRRSVTSLAISILPICMPSTPHGANLSATTHNVNANGVYRPPAVSSNTTAITGPPSKSTMATDTNGHFQGSPQPATDKDKRPASSPHKLMIGVPPATTPNPPRSSAEHFHPHNDIHNPSQNGNVSPHPKGKQKQLDPIHAVSLEQLQQELPLEETDLVSLAALVERLANYGYESLQNLAETLPSLPSSSKRAKIFSTALDVRKQFIKLLVLARWSKDVPDLQKARNIIALLSEQQWQHEDVFAGLTDIRKILPNARMRNADLPTAIDVLQTGTYRRLPASIKDMAVAPPPLTDQQALAIVARLQDALRTRMACRELVPAPLSDYSIHDAKVHFHVRGLFRAQLTASSGGRDQDADRLDQHTEPGAADAASSAANTDDRWWLLDLSFDATPTGSCAESSLKLFPKRPKKAYRERLRVWGDQELAPRSQATDANLDANAYATTTAPEPPQVPSAAATQGESKLDMQHSEPPDASPQPLQPDADPEASSKLPKTRDAPLVRLFAFLQERALHYQMDILQHQAYELCRLNWGSNLRIETAERPRRLTVHYWTHAQGADGTSSAQDSPAAGGSIQISLVDLPDQAAATETLAEIFDDDAPAERDGVSPTAVKRRGLKVVWNAHASVLSDSETSDLAIDPHNLDIEATLSLVIKRHTAALLRNLQRRILVSDHPVSRLLRPEDCTLCVEHARRQGDEFSTATETTSFNFLRLELHGRNRQRAARTKRAAAVSTMPPLRLSVDPVTGRLLLDSEAANVAADAGLHGPTASASDFTVSILTTRPASARLSEASDRINSSIDALFDVLYRLEVFARVQDWERMASYLGLRAVRKLSLRPQDLAKFGSSISTDAAPQLFIPLRKSFPGYFLALQPSELAGARIALVYVVQMPDPSGAPSLTVQSIEWLDRAKIANASKAGRESLSDAAMLGPEAGKKRKAVSAEASETQEADAGIAARELSMEELADVHSYCVALVSYFRVEQQLRMRGIPYLHVAGSKADSATPPKWRRRVAPAAADAQVDARDNGLFDDDDDDEGMEADAAAEPAGGDAQEQTGEKGVAALVPTLCLRAADVLGPAKAHLTKPNVSLRVCDWDESDKTCVQVLVKLRMKSRRFRALHEVVAYASTSDQHAQSAATWIDFDDATCVLAISTRDVDNCIPIFYMQWERVMRMVMLTREVLNASRAWQQRALRARTSCKKPAERVELCRFELDTVVFSYGTLGVADGERKLLVRVRWQDPKMEMAAYGAMPVPQNGGFVVEFGSAPASEVEAEAAKSNDEALSAWFDAQHAAANPHGVMAFELRRTLNVAARSAAMSAMAQPQLERLVWKGFLRLLRDTLPVVREVAPLATQCLDDPEVPELEIRGATWFRLRFHDRYALDIRLATRSRLVIADAARALFRHERHPDAPAPGGMFAGSDLLRDVLAGDALSKNGAPKDRSAVDALSALTGPTQFDPIPKLDEVLHKVEAALRADASVGDVWDLRRALLVSLTDAALVHKLMPQLVQLVAAEVAAVGK</sequence>
<evidence type="ECO:0000256" key="5">
    <source>
        <dbReference type="ARBA" id="ARBA00023159"/>
    </source>
</evidence>
<organism evidence="12">
    <name type="scientific">Pseudozyma antarctica</name>
    <name type="common">Yeast</name>
    <name type="synonym">Candida antarctica</name>
    <dbReference type="NCBI Taxonomy" id="84753"/>
    <lineage>
        <taxon>Eukaryota</taxon>
        <taxon>Fungi</taxon>
        <taxon>Dikarya</taxon>
        <taxon>Basidiomycota</taxon>
        <taxon>Ustilaginomycotina</taxon>
        <taxon>Ustilaginomycetes</taxon>
        <taxon>Ustilaginales</taxon>
        <taxon>Ustilaginaceae</taxon>
        <taxon>Moesziomyces</taxon>
    </lineage>
</organism>
<feature type="compositionally biased region" description="Basic and acidic residues" evidence="10">
    <location>
        <begin position="501"/>
        <end position="512"/>
    </location>
</feature>
<comment type="function">
    <text evidence="9">Component of the Mediator complex, a coactivator involved in the regulated transcription of nearly all RNA polymerase II-dependent genes. Mediator functions as a bridge to convey information from gene-specific regulatory proteins to the basal RNA polymerase II transcription machinery. Mediator is recruited to promoters by direct interactions with regulatory proteins and serves as a scaffold for the assembly of a functional preinitiation complex with RNA polymerase II and the general transcription factors.</text>
</comment>
<reference evidence="12" key="1">
    <citation type="submission" date="2014-07" db="EMBL/GenBank/DDBJ databases">
        <title>Draft genome sequence of the yeast Pseudozyma antarctica JCM 10317 known as a producer of lipase B which used in a wide range of industrial applications.</title>
        <authorList>
            <person name="Morita T."/>
            <person name="Saika A."/>
            <person name="Koike H."/>
        </authorList>
    </citation>
    <scope>NUCLEOTIDE SEQUENCE</scope>
    <source>
        <strain evidence="12">JCM 10317</strain>
    </source>
</reference>
<feature type="region of interest" description="Disordered" evidence="10">
    <location>
        <begin position="496"/>
        <end position="523"/>
    </location>
</feature>
<dbReference type="GO" id="GO:0006357">
    <property type="term" value="P:regulation of transcription by RNA polymerase II"/>
    <property type="evidence" value="ECO:0007669"/>
    <property type="project" value="InterPro"/>
</dbReference>
<gene>
    <name evidence="12" type="ORF">PAN0_021d6036</name>
</gene>
<comment type="subcellular location">
    <subcellularLocation>
        <location evidence="1 9">Nucleus</location>
    </subcellularLocation>
</comment>
<dbReference type="EMBL" id="DF830088">
    <property type="protein sequence ID" value="GAK67807.1"/>
    <property type="molecule type" value="Genomic_DNA"/>
</dbReference>
<comment type="subunit">
    <text evidence="9">Component of the Mediator complex.</text>
</comment>
<dbReference type="Proteomes" id="UP000053758">
    <property type="component" value="Unassembled WGS sequence"/>
</dbReference>
<keyword evidence="7 9" id="KW-0539">Nucleus</keyword>
<dbReference type="GeneID" id="26306869"/>
<keyword evidence="4 9" id="KW-0805">Transcription regulation</keyword>
<dbReference type="InterPro" id="IPR013947">
    <property type="entry name" value="Mediator_Med14"/>
</dbReference>
<evidence type="ECO:0000256" key="1">
    <source>
        <dbReference type="ARBA" id="ARBA00004123"/>
    </source>
</evidence>